<protein>
    <submittedName>
        <fullName evidence="3">4-hydroxy-tetrahydrodipicolinate reductase</fullName>
    </submittedName>
</protein>
<keyword evidence="4" id="KW-1185">Reference proteome</keyword>
<comment type="caution">
    <text evidence="3">The sequence shown here is derived from an EMBL/GenBank/DDBJ whole genome shotgun (WGS) entry which is preliminary data.</text>
</comment>
<evidence type="ECO:0000259" key="2">
    <source>
        <dbReference type="Pfam" id="PF14214"/>
    </source>
</evidence>
<dbReference type="SUPFAM" id="SSF52540">
    <property type="entry name" value="P-loop containing nucleoside triphosphate hydrolases"/>
    <property type="match status" value="1"/>
</dbReference>
<accession>A0AAE1L9K4</accession>
<gene>
    <name evidence="3" type="ORF">KUF71_021206</name>
</gene>
<dbReference type="Proteomes" id="UP001219518">
    <property type="component" value="Unassembled WGS sequence"/>
</dbReference>
<dbReference type="AlphaFoldDB" id="A0AAE1L9K4"/>
<dbReference type="Gene3D" id="3.40.50.300">
    <property type="entry name" value="P-loop containing nucleotide triphosphate hydrolases"/>
    <property type="match status" value="1"/>
</dbReference>
<feature type="region of interest" description="Disordered" evidence="1">
    <location>
        <begin position="442"/>
        <end position="473"/>
    </location>
</feature>
<dbReference type="InterPro" id="IPR027417">
    <property type="entry name" value="P-loop_NTPase"/>
</dbReference>
<dbReference type="InterPro" id="IPR025476">
    <property type="entry name" value="Helitron_helicase-like"/>
</dbReference>
<reference evidence="3" key="2">
    <citation type="journal article" date="2023" name="BMC Genomics">
        <title>Pest status, molecular evolution, and epigenetic factors derived from the genome assembly of Frankliniella fusca, a thysanopteran phytovirus vector.</title>
        <authorList>
            <person name="Catto M.A."/>
            <person name="Labadie P.E."/>
            <person name="Jacobson A.L."/>
            <person name="Kennedy G.G."/>
            <person name="Srinivasan R."/>
            <person name="Hunt B.G."/>
        </authorList>
    </citation>
    <scope>NUCLEOTIDE SEQUENCE</scope>
    <source>
        <strain evidence="3">PL_HMW_Pooled</strain>
    </source>
</reference>
<name>A0AAE1L9K4_9NEOP</name>
<evidence type="ECO:0000313" key="3">
    <source>
        <dbReference type="EMBL" id="KAK3911478.1"/>
    </source>
</evidence>
<organism evidence="3 4">
    <name type="scientific">Frankliniella fusca</name>
    <dbReference type="NCBI Taxonomy" id="407009"/>
    <lineage>
        <taxon>Eukaryota</taxon>
        <taxon>Metazoa</taxon>
        <taxon>Ecdysozoa</taxon>
        <taxon>Arthropoda</taxon>
        <taxon>Hexapoda</taxon>
        <taxon>Insecta</taxon>
        <taxon>Pterygota</taxon>
        <taxon>Neoptera</taxon>
        <taxon>Paraneoptera</taxon>
        <taxon>Thysanoptera</taxon>
        <taxon>Terebrantia</taxon>
        <taxon>Thripoidea</taxon>
        <taxon>Thripidae</taxon>
        <taxon>Frankliniella</taxon>
    </lineage>
</organism>
<reference evidence="3" key="1">
    <citation type="submission" date="2021-07" db="EMBL/GenBank/DDBJ databases">
        <authorList>
            <person name="Catto M.A."/>
            <person name="Jacobson A."/>
            <person name="Kennedy G."/>
            <person name="Labadie P."/>
            <person name="Hunt B.G."/>
            <person name="Srinivasan R."/>
        </authorList>
    </citation>
    <scope>NUCLEOTIDE SEQUENCE</scope>
    <source>
        <strain evidence="3">PL_HMW_Pooled</strain>
        <tissue evidence="3">Head</tissue>
    </source>
</reference>
<proteinExistence type="predicted"/>
<evidence type="ECO:0000313" key="4">
    <source>
        <dbReference type="Proteomes" id="UP001219518"/>
    </source>
</evidence>
<feature type="domain" description="Helitron helicase-like" evidence="2">
    <location>
        <begin position="7"/>
        <end position="113"/>
    </location>
</feature>
<dbReference type="EMBL" id="JAHWGI010000268">
    <property type="protein sequence ID" value="KAK3911478.1"/>
    <property type="molecule type" value="Genomic_DNA"/>
</dbReference>
<sequence length="584" mass="68275">MTILQLKEYFQENPWVADKIMHYGSRIRTTKSYWNSRCSKLLDMVHQLGAPTVFFTSSSADYHWPDLYRLLGYDVTSLRNAEKSIIFSQNPLVADIFFYLRSKFFLEKAFKEKFKRVNTSARFLWIQNAPSIKEFMSPDEEKNVINFFDDIISCENPDIMSYLQQLIHRHTKCSRSHCLRPVGNGKSLECRNKFLKSLASETTLEKQDGKVVDINFHRNDPLLNKFNKWVQQTWRANIHFSPKLNQERVYRYIAKYSSKSEIKSLCYNEVLSDIRNKSSDDADLSKKAVRKLLVSSCAERDYCAQEVMHYLMGYHFCSCLRDFVELYLIHPDWSSITYSSTSRNFLDYYAKRSPDFEKLSLFHVAKYFKVFEDELISRSKPAFVRFFPRCVKERNGDSFYAFMSQLFYPWRSMDDLQIIDDYMKHSIDLSYDQYVKAFDIDKSSESDDPSHNDVPQPSEKDKESILSSFNPNKNCKSPEYKNFNDETYEWDYMSSLLSRKIIHVLQEKIQTKNTVFSCIKTLTDDIAKGIDVKGSFNIVQGMQGTGKTFLLKCCVHYICCKLGQSSVKVIAPTGVAAKLTERCS</sequence>
<dbReference type="Pfam" id="PF14214">
    <property type="entry name" value="Helitron_like_N"/>
    <property type="match status" value="1"/>
</dbReference>
<feature type="compositionally biased region" description="Basic and acidic residues" evidence="1">
    <location>
        <begin position="442"/>
        <end position="451"/>
    </location>
</feature>
<evidence type="ECO:0000256" key="1">
    <source>
        <dbReference type="SAM" id="MobiDB-lite"/>
    </source>
</evidence>